<dbReference type="Proteomes" id="UP000317685">
    <property type="component" value="Unassembled WGS sequence"/>
</dbReference>
<dbReference type="SUPFAM" id="SSF55298">
    <property type="entry name" value="YjgF-like"/>
    <property type="match status" value="1"/>
</dbReference>
<dbReference type="InterPro" id="IPR006175">
    <property type="entry name" value="YjgF/YER057c/UK114"/>
</dbReference>
<accession>A0A561VV45</accession>
<dbReference type="PANTHER" id="PTHR43857:SF1">
    <property type="entry name" value="YJGH FAMILY PROTEIN"/>
    <property type="match status" value="1"/>
</dbReference>
<dbReference type="Gene3D" id="3.30.1330.40">
    <property type="entry name" value="RutC-like"/>
    <property type="match status" value="1"/>
</dbReference>
<evidence type="ECO:0000313" key="1">
    <source>
        <dbReference type="EMBL" id="TWG15481.1"/>
    </source>
</evidence>
<comment type="caution">
    <text evidence="1">The sequence shown here is derived from an EMBL/GenBank/DDBJ whole genome shotgun (WGS) entry which is preliminary data.</text>
</comment>
<dbReference type="InterPro" id="IPR035959">
    <property type="entry name" value="RutC-like_sf"/>
</dbReference>
<dbReference type="CDD" id="cd00448">
    <property type="entry name" value="YjgF_YER057c_UK114_family"/>
    <property type="match status" value="1"/>
</dbReference>
<dbReference type="EMBL" id="VIWZ01000001">
    <property type="protein sequence ID" value="TWG15481.1"/>
    <property type="molecule type" value="Genomic_DNA"/>
</dbReference>
<keyword evidence="2" id="KW-1185">Reference proteome</keyword>
<proteinExistence type="predicted"/>
<reference evidence="1 2" key="1">
    <citation type="submission" date="2019-06" db="EMBL/GenBank/DDBJ databases">
        <title>Sequencing the genomes of 1000 actinobacteria strains.</title>
        <authorList>
            <person name="Klenk H.-P."/>
        </authorList>
    </citation>
    <scope>NUCLEOTIDE SEQUENCE [LARGE SCALE GENOMIC DNA]</scope>
    <source>
        <strain evidence="1 2">DSM 45885</strain>
    </source>
</reference>
<name>A0A561VV45_9ACTN</name>
<gene>
    <name evidence="1" type="ORF">FHU34_11799</name>
</gene>
<dbReference type="PANTHER" id="PTHR43857">
    <property type="entry name" value="BLR7761 PROTEIN"/>
    <property type="match status" value="1"/>
</dbReference>
<organism evidence="1 2">
    <name type="scientific">Micromonospora taraxaci</name>
    <dbReference type="NCBI Taxonomy" id="1316803"/>
    <lineage>
        <taxon>Bacteria</taxon>
        <taxon>Bacillati</taxon>
        <taxon>Actinomycetota</taxon>
        <taxon>Actinomycetes</taxon>
        <taxon>Micromonosporales</taxon>
        <taxon>Micromonosporaceae</taxon>
        <taxon>Micromonospora</taxon>
    </lineage>
</organism>
<sequence length="144" mass="14770">MVASLAGMSDPVALLHVPALSDVAEYAYAAVVEPPARLVFTAGACPLDAEGRTVAPGDHAAQARQAMANLETALAAAGATPTDVVKTTVYVASSQHKDLVTAWEVVRDFFGDHDPPSTLLGVAVLGYTDQLVEVEAVAAVRTGA</sequence>
<dbReference type="AlphaFoldDB" id="A0A561VV45"/>
<evidence type="ECO:0000313" key="2">
    <source>
        <dbReference type="Proteomes" id="UP000317685"/>
    </source>
</evidence>
<protein>
    <submittedName>
        <fullName evidence="1">Enamine deaminase RidA (YjgF/YER057c/UK114 family)</fullName>
    </submittedName>
</protein>
<dbReference type="Pfam" id="PF01042">
    <property type="entry name" value="Ribonuc_L-PSP"/>
    <property type="match status" value="1"/>
</dbReference>